<reference evidence="1" key="1">
    <citation type="journal article" date="2023" name="Mol. Phylogenet. Evol.">
        <title>Genome-scale phylogeny and comparative genomics of the fungal order Sordariales.</title>
        <authorList>
            <person name="Hensen N."/>
            <person name="Bonometti L."/>
            <person name="Westerberg I."/>
            <person name="Brannstrom I.O."/>
            <person name="Guillou S."/>
            <person name="Cros-Aarteil S."/>
            <person name="Calhoun S."/>
            <person name="Haridas S."/>
            <person name="Kuo A."/>
            <person name="Mondo S."/>
            <person name="Pangilinan J."/>
            <person name="Riley R."/>
            <person name="LaButti K."/>
            <person name="Andreopoulos B."/>
            <person name="Lipzen A."/>
            <person name="Chen C."/>
            <person name="Yan M."/>
            <person name="Daum C."/>
            <person name="Ng V."/>
            <person name="Clum A."/>
            <person name="Steindorff A."/>
            <person name="Ohm R.A."/>
            <person name="Martin F."/>
            <person name="Silar P."/>
            <person name="Natvig D.O."/>
            <person name="Lalanne C."/>
            <person name="Gautier V."/>
            <person name="Ament-Velasquez S.L."/>
            <person name="Kruys A."/>
            <person name="Hutchinson M.I."/>
            <person name="Powell A.J."/>
            <person name="Barry K."/>
            <person name="Miller A.N."/>
            <person name="Grigoriev I.V."/>
            <person name="Debuchy R."/>
            <person name="Gladieux P."/>
            <person name="Hiltunen Thoren M."/>
            <person name="Johannesson H."/>
        </authorList>
    </citation>
    <scope>NUCLEOTIDE SEQUENCE</scope>
    <source>
        <strain evidence="1">CBS 955.72</strain>
    </source>
</reference>
<comment type="caution">
    <text evidence="1">The sequence shown here is derived from an EMBL/GenBank/DDBJ whole genome shotgun (WGS) entry which is preliminary data.</text>
</comment>
<sequence length="149" mass="16414">MASTVWLLNHQHRPCACSPPIPSYPLLSLPSEVCVSRQNPSTCEVALAGSLGFQSCPFSGRPKPIDKNTFFFFFFFCAFASGDCPQQHCQSCAELRIKVHGFALLSQIRRQGAVPTRAKCRSPAAKPWSWLCCLLLCCATQRCPTASSR</sequence>
<evidence type="ECO:0000313" key="2">
    <source>
        <dbReference type="Proteomes" id="UP001275084"/>
    </source>
</evidence>
<reference evidence="1" key="2">
    <citation type="submission" date="2023-06" db="EMBL/GenBank/DDBJ databases">
        <authorList>
            <consortium name="Lawrence Berkeley National Laboratory"/>
            <person name="Haridas S."/>
            <person name="Hensen N."/>
            <person name="Bonometti L."/>
            <person name="Westerberg I."/>
            <person name="Brannstrom I.O."/>
            <person name="Guillou S."/>
            <person name="Cros-Aarteil S."/>
            <person name="Calhoun S."/>
            <person name="Kuo A."/>
            <person name="Mondo S."/>
            <person name="Pangilinan J."/>
            <person name="Riley R."/>
            <person name="Labutti K."/>
            <person name="Andreopoulos B."/>
            <person name="Lipzen A."/>
            <person name="Chen C."/>
            <person name="Yanf M."/>
            <person name="Daum C."/>
            <person name="Ng V."/>
            <person name="Clum A."/>
            <person name="Steindorff A."/>
            <person name="Ohm R."/>
            <person name="Martin F."/>
            <person name="Silar P."/>
            <person name="Natvig D."/>
            <person name="Lalanne C."/>
            <person name="Gautier V."/>
            <person name="Ament-Velasquez S.L."/>
            <person name="Kruys A."/>
            <person name="Hutchinson M.I."/>
            <person name="Powell A.J."/>
            <person name="Barry K."/>
            <person name="Miller A.N."/>
            <person name="Grigoriev I.V."/>
            <person name="Debuchy R."/>
            <person name="Gladieux P."/>
            <person name="Thoren M.H."/>
            <person name="Johannesson H."/>
        </authorList>
    </citation>
    <scope>NUCLEOTIDE SEQUENCE</scope>
    <source>
        <strain evidence="1">CBS 955.72</strain>
    </source>
</reference>
<proteinExistence type="predicted"/>
<protein>
    <submittedName>
        <fullName evidence="1">Uncharacterized protein</fullName>
    </submittedName>
</protein>
<organism evidence="1 2">
    <name type="scientific">Lasiosphaeria hispida</name>
    <dbReference type="NCBI Taxonomy" id="260671"/>
    <lineage>
        <taxon>Eukaryota</taxon>
        <taxon>Fungi</taxon>
        <taxon>Dikarya</taxon>
        <taxon>Ascomycota</taxon>
        <taxon>Pezizomycotina</taxon>
        <taxon>Sordariomycetes</taxon>
        <taxon>Sordariomycetidae</taxon>
        <taxon>Sordariales</taxon>
        <taxon>Lasiosphaeriaceae</taxon>
        <taxon>Lasiosphaeria</taxon>
    </lineage>
</organism>
<evidence type="ECO:0000313" key="1">
    <source>
        <dbReference type="EMBL" id="KAK3362970.1"/>
    </source>
</evidence>
<name>A0AAJ0MJN7_9PEZI</name>
<dbReference type="AlphaFoldDB" id="A0AAJ0MJN7"/>
<accession>A0AAJ0MJN7</accession>
<dbReference type="EMBL" id="JAUIQD010000001">
    <property type="protein sequence ID" value="KAK3362970.1"/>
    <property type="molecule type" value="Genomic_DNA"/>
</dbReference>
<keyword evidence="2" id="KW-1185">Reference proteome</keyword>
<gene>
    <name evidence="1" type="ORF">B0T25DRAFT_25811</name>
</gene>
<dbReference type="Proteomes" id="UP001275084">
    <property type="component" value="Unassembled WGS sequence"/>
</dbReference>